<accession>A0A0C2WMQ6</accession>
<sequence>MPMRIRRMFARLCGLRGRWKCVEMYQSPFLCFQIQEQLDIKCADRTDEWGVY</sequence>
<keyword evidence="2" id="KW-1185">Reference proteome</keyword>
<reference evidence="1 2" key="1">
    <citation type="submission" date="2014-04" db="EMBL/GenBank/DDBJ databases">
        <title>Evolutionary Origins and Diversification of the Mycorrhizal Mutualists.</title>
        <authorList>
            <consortium name="DOE Joint Genome Institute"/>
            <consortium name="Mycorrhizal Genomics Consortium"/>
            <person name="Kohler A."/>
            <person name="Kuo A."/>
            <person name="Nagy L.G."/>
            <person name="Floudas D."/>
            <person name="Copeland A."/>
            <person name="Barry K.W."/>
            <person name="Cichocki N."/>
            <person name="Veneault-Fourrey C."/>
            <person name="LaButti K."/>
            <person name="Lindquist E.A."/>
            <person name="Lipzen A."/>
            <person name="Lundell T."/>
            <person name="Morin E."/>
            <person name="Murat C."/>
            <person name="Riley R."/>
            <person name="Ohm R."/>
            <person name="Sun H."/>
            <person name="Tunlid A."/>
            <person name="Henrissat B."/>
            <person name="Grigoriev I.V."/>
            <person name="Hibbett D.S."/>
            <person name="Martin F."/>
        </authorList>
    </citation>
    <scope>NUCLEOTIDE SEQUENCE [LARGE SCALE GENOMIC DNA]</scope>
    <source>
        <strain evidence="1 2">Koide BX008</strain>
    </source>
</reference>
<proteinExistence type="predicted"/>
<dbReference type="EMBL" id="KN818350">
    <property type="protein sequence ID" value="KIL57991.1"/>
    <property type="molecule type" value="Genomic_DNA"/>
</dbReference>
<dbReference type="Proteomes" id="UP000054549">
    <property type="component" value="Unassembled WGS sequence"/>
</dbReference>
<evidence type="ECO:0000313" key="1">
    <source>
        <dbReference type="EMBL" id="KIL57991.1"/>
    </source>
</evidence>
<dbReference type="HOGENOM" id="CLU_3086706_0_0_1"/>
<dbReference type="AlphaFoldDB" id="A0A0C2WMQ6"/>
<protein>
    <submittedName>
        <fullName evidence="1">Uncharacterized protein</fullName>
    </submittedName>
</protein>
<name>A0A0C2WMQ6_AMAMK</name>
<gene>
    <name evidence="1" type="ORF">M378DRAFT_171119</name>
</gene>
<dbReference type="InParanoid" id="A0A0C2WMQ6"/>
<evidence type="ECO:0000313" key="2">
    <source>
        <dbReference type="Proteomes" id="UP000054549"/>
    </source>
</evidence>
<organism evidence="1 2">
    <name type="scientific">Amanita muscaria (strain Koide BX008)</name>
    <dbReference type="NCBI Taxonomy" id="946122"/>
    <lineage>
        <taxon>Eukaryota</taxon>
        <taxon>Fungi</taxon>
        <taxon>Dikarya</taxon>
        <taxon>Basidiomycota</taxon>
        <taxon>Agaricomycotina</taxon>
        <taxon>Agaricomycetes</taxon>
        <taxon>Agaricomycetidae</taxon>
        <taxon>Agaricales</taxon>
        <taxon>Pluteineae</taxon>
        <taxon>Amanitaceae</taxon>
        <taxon>Amanita</taxon>
    </lineage>
</organism>